<dbReference type="AlphaFoldDB" id="A0A0F4G8E3"/>
<dbReference type="PANTHER" id="PTHR48070:SF4">
    <property type="entry name" value="ESTERASE ALNB"/>
    <property type="match status" value="1"/>
</dbReference>
<dbReference type="Proteomes" id="UP000033647">
    <property type="component" value="Unassembled WGS sequence"/>
</dbReference>
<dbReference type="InterPro" id="IPR050593">
    <property type="entry name" value="LovG"/>
</dbReference>
<sequence>MKLLVCHGYGMSSEIFKEMCGSLTNAIGAHHEYVFVDGEVKVNRSSMAEYIPGRHLAYWDAWSADGIQAANELMEETLAEHGPFDGALAYSQGGAFVLGYCLQHLIDRPGVPLPFKFVCFFGTAAALSADPEYKTKEIMAALNQLTDAEKDELHEGFISRKGHKDPREFSVIKENKVQGKEREIFIALIDMVQASLGARNYFGIDESDETKAIDDDSYNLEDFPRFFNAVYTTQKINIPTVHVRGLRDDPAPLKLAELAQEMCDPTMTQLVRYDGVHEVPHKAEDVLRIRQAIDKAYVMGQSNHFDIPKISARPMEQAVMVAA</sequence>
<dbReference type="InterPro" id="IPR029058">
    <property type="entry name" value="AB_hydrolase_fold"/>
</dbReference>
<evidence type="ECO:0000313" key="4">
    <source>
        <dbReference type="Proteomes" id="UP000033647"/>
    </source>
</evidence>
<dbReference type="GO" id="GO:0005737">
    <property type="term" value="C:cytoplasm"/>
    <property type="evidence" value="ECO:0007669"/>
    <property type="project" value="TreeGrafter"/>
</dbReference>
<keyword evidence="1" id="KW-0378">Hydrolase</keyword>
<dbReference type="Gene3D" id="3.40.50.1820">
    <property type="entry name" value="alpha/beta hydrolase"/>
    <property type="match status" value="1"/>
</dbReference>
<protein>
    <recommendedName>
        <fullName evidence="2">Serine hydrolase domain-containing protein</fullName>
    </recommendedName>
</protein>
<dbReference type="InterPro" id="IPR005645">
    <property type="entry name" value="FSH-like_dom"/>
</dbReference>
<comment type="caution">
    <text evidence="3">The sequence shown here is derived from an EMBL/GenBank/DDBJ whole genome shotgun (WGS) entry which is preliminary data.</text>
</comment>
<evidence type="ECO:0000259" key="2">
    <source>
        <dbReference type="Pfam" id="PF03959"/>
    </source>
</evidence>
<dbReference type="EMBL" id="LAFY01004299">
    <property type="protein sequence ID" value="KJX93287.1"/>
    <property type="molecule type" value="Genomic_DNA"/>
</dbReference>
<dbReference type="OrthoDB" id="2094269at2759"/>
<evidence type="ECO:0000256" key="1">
    <source>
        <dbReference type="ARBA" id="ARBA00022801"/>
    </source>
</evidence>
<proteinExistence type="predicted"/>
<dbReference type="Pfam" id="PF03959">
    <property type="entry name" value="FSH1"/>
    <property type="match status" value="1"/>
</dbReference>
<feature type="domain" description="Serine hydrolase" evidence="2">
    <location>
        <begin position="2"/>
        <end position="286"/>
    </location>
</feature>
<dbReference type="GO" id="GO:0005634">
    <property type="term" value="C:nucleus"/>
    <property type="evidence" value="ECO:0007669"/>
    <property type="project" value="TreeGrafter"/>
</dbReference>
<reference evidence="3 4" key="1">
    <citation type="submission" date="2015-03" db="EMBL/GenBank/DDBJ databases">
        <title>RNA-seq based gene annotation and comparative genomics of four Zymoseptoria species reveal species-specific pathogenicity related genes and transposable element activity.</title>
        <authorList>
            <person name="Grandaubert J."/>
            <person name="Bhattacharyya A."/>
            <person name="Stukenbrock E.H."/>
        </authorList>
    </citation>
    <scope>NUCLEOTIDE SEQUENCE [LARGE SCALE GENOMIC DNA]</scope>
    <source>
        <strain evidence="3 4">Zb18110</strain>
    </source>
</reference>
<keyword evidence="4" id="KW-1185">Reference proteome</keyword>
<organism evidence="3 4">
    <name type="scientific">Zymoseptoria brevis</name>
    <dbReference type="NCBI Taxonomy" id="1047168"/>
    <lineage>
        <taxon>Eukaryota</taxon>
        <taxon>Fungi</taxon>
        <taxon>Dikarya</taxon>
        <taxon>Ascomycota</taxon>
        <taxon>Pezizomycotina</taxon>
        <taxon>Dothideomycetes</taxon>
        <taxon>Dothideomycetidae</taxon>
        <taxon>Mycosphaerellales</taxon>
        <taxon>Mycosphaerellaceae</taxon>
        <taxon>Zymoseptoria</taxon>
    </lineage>
</organism>
<dbReference type="PANTHER" id="PTHR48070">
    <property type="entry name" value="ESTERASE OVCA2"/>
    <property type="match status" value="1"/>
</dbReference>
<dbReference type="GO" id="GO:0016787">
    <property type="term" value="F:hydrolase activity"/>
    <property type="evidence" value="ECO:0007669"/>
    <property type="project" value="UniProtKB-KW"/>
</dbReference>
<gene>
    <name evidence="3" type="ORF">TI39_contig4340g00004</name>
</gene>
<dbReference type="GO" id="GO:0019748">
    <property type="term" value="P:secondary metabolic process"/>
    <property type="evidence" value="ECO:0007669"/>
    <property type="project" value="TreeGrafter"/>
</dbReference>
<dbReference type="STRING" id="1047168.A0A0F4G8E3"/>
<dbReference type="SUPFAM" id="SSF53474">
    <property type="entry name" value="alpha/beta-Hydrolases"/>
    <property type="match status" value="1"/>
</dbReference>
<evidence type="ECO:0000313" key="3">
    <source>
        <dbReference type="EMBL" id="KJX93287.1"/>
    </source>
</evidence>
<name>A0A0F4G8E3_9PEZI</name>
<accession>A0A0F4G8E3</accession>